<protein>
    <submittedName>
        <fullName evidence="3">Uncharacterized protein</fullName>
    </submittedName>
</protein>
<dbReference type="EMBL" id="JADEXN010000280">
    <property type="protein sequence ID" value="MBE9042006.1"/>
    <property type="molecule type" value="Genomic_DNA"/>
</dbReference>
<reference evidence="3" key="1">
    <citation type="submission" date="2020-10" db="EMBL/GenBank/DDBJ databases">
        <authorList>
            <person name="Castelo-Branco R."/>
            <person name="Eusebio N."/>
            <person name="Adriana R."/>
            <person name="Vieira A."/>
            <person name="Brugerolle De Fraissinette N."/>
            <person name="Rezende De Castro R."/>
            <person name="Schneider M.P."/>
            <person name="Vasconcelos V."/>
            <person name="Leao P.N."/>
        </authorList>
    </citation>
    <scope>NUCLEOTIDE SEQUENCE</scope>
    <source>
        <strain evidence="3">LEGE 11467</strain>
    </source>
</reference>
<sequence length="192" mass="21755">MLWMKTEYLSPQPPQPPDSGGAYIKTSLEIKKNSLLEFLGSKMETLLLAIVIILQIFLIFIVLQRSPQLVTEGVFGEGKMKFSKKTVVQESLKNENLWDDPPPATEEMKLTIAEFKSKYDRSEPVGWRFCSLKTVPNLQRDEFDCGDDEINRYLKDLVETADETGFSRTFLMISETGDLGATERAGLPLPDQ</sequence>
<dbReference type="Proteomes" id="UP000621799">
    <property type="component" value="Unassembled WGS sequence"/>
</dbReference>
<keyword evidence="2" id="KW-1133">Transmembrane helix</keyword>
<evidence type="ECO:0000256" key="1">
    <source>
        <dbReference type="SAM" id="MobiDB-lite"/>
    </source>
</evidence>
<evidence type="ECO:0000313" key="4">
    <source>
        <dbReference type="Proteomes" id="UP000621799"/>
    </source>
</evidence>
<name>A0A928VXN1_9CYAN</name>
<feature type="transmembrane region" description="Helical" evidence="2">
    <location>
        <begin position="45"/>
        <end position="63"/>
    </location>
</feature>
<proteinExistence type="predicted"/>
<accession>A0A928VXN1</accession>
<dbReference type="RefSeq" id="WP_264322188.1">
    <property type="nucleotide sequence ID" value="NZ_JADEXN010000280.1"/>
</dbReference>
<comment type="caution">
    <text evidence="3">The sequence shown here is derived from an EMBL/GenBank/DDBJ whole genome shotgun (WGS) entry which is preliminary data.</text>
</comment>
<organism evidence="3 4">
    <name type="scientific">Zarconia navalis LEGE 11467</name>
    <dbReference type="NCBI Taxonomy" id="1828826"/>
    <lineage>
        <taxon>Bacteria</taxon>
        <taxon>Bacillati</taxon>
        <taxon>Cyanobacteriota</taxon>
        <taxon>Cyanophyceae</taxon>
        <taxon>Oscillatoriophycideae</taxon>
        <taxon>Oscillatoriales</taxon>
        <taxon>Oscillatoriales incertae sedis</taxon>
        <taxon>Zarconia</taxon>
        <taxon>Zarconia navalis</taxon>
    </lineage>
</organism>
<keyword evidence="2" id="KW-0812">Transmembrane</keyword>
<gene>
    <name evidence="3" type="ORF">IQ235_14585</name>
</gene>
<evidence type="ECO:0000313" key="3">
    <source>
        <dbReference type="EMBL" id="MBE9042006.1"/>
    </source>
</evidence>
<dbReference type="Gene3D" id="3.40.630.30">
    <property type="match status" value="1"/>
</dbReference>
<evidence type="ECO:0000256" key="2">
    <source>
        <dbReference type="SAM" id="Phobius"/>
    </source>
</evidence>
<keyword evidence="4" id="KW-1185">Reference proteome</keyword>
<dbReference type="AlphaFoldDB" id="A0A928VXN1"/>
<feature type="region of interest" description="Disordered" evidence="1">
    <location>
        <begin position="1"/>
        <end position="21"/>
    </location>
</feature>
<keyword evidence="2" id="KW-0472">Membrane</keyword>